<comment type="cofactor">
    <cofactor evidence="1">
        <name>Zn(2+)</name>
        <dbReference type="ChEBI" id="CHEBI:29105"/>
    </cofactor>
</comment>
<accession>A0ABS9TNQ1</accession>
<dbReference type="InterPro" id="IPR013154">
    <property type="entry name" value="ADH-like_N"/>
</dbReference>
<dbReference type="Gene3D" id="3.90.180.10">
    <property type="entry name" value="Medium-chain alcohol dehydrogenases, catalytic domain"/>
    <property type="match status" value="1"/>
</dbReference>
<evidence type="ECO:0000313" key="5">
    <source>
        <dbReference type="EMBL" id="MCH6170141.1"/>
    </source>
</evidence>
<keyword evidence="2" id="KW-0560">Oxidoreductase</keyword>
<dbReference type="SUPFAM" id="SSF50129">
    <property type="entry name" value="GroES-like"/>
    <property type="match status" value="1"/>
</dbReference>
<evidence type="ECO:0000313" key="6">
    <source>
        <dbReference type="Proteomes" id="UP001299970"/>
    </source>
</evidence>
<evidence type="ECO:0000256" key="2">
    <source>
        <dbReference type="ARBA" id="ARBA00023002"/>
    </source>
</evidence>
<protein>
    <submittedName>
        <fullName evidence="5">Zinc-binding dehydrogenase</fullName>
    </submittedName>
</protein>
<dbReference type="Pfam" id="PF08240">
    <property type="entry name" value="ADH_N"/>
    <property type="match status" value="1"/>
</dbReference>
<feature type="domain" description="Alcohol dehydrogenase-like N-terminal" evidence="4">
    <location>
        <begin position="26"/>
        <end position="154"/>
    </location>
</feature>
<evidence type="ECO:0000256" key="1">
    <source>
        <dbReference type="ARBA" id="ARBA00001947"/>
    </source>
</evidence>
<dbReference type="PANTHER" id="PTHR43401">
    <property type="entry name" value="L-THREONINE 3-DEHYDROGENASE"/>
    <property type="match status" value="1"/>
</dbReference>
<dbReference type="Proteomes" id="UP001299970">
    <property type="component" value="Unassembled WGS sequence"/>
</dbReference>
<reference evidence="5 6" key="1">
    <citation type="submission" date="2022-03" db="EMBL/GenBank/DDBJ databases">
        <title>Pseudonocardia alaer sp. nov., a novel actinomycete isolated from reed forest soil.</title>
        <authorList>
            <person name="Wang L."/>
        </authorList>
    </citation>
    <scope>NUCLEOTIDE SEQUENCE [LARGE SCALE GENOMIC DNA]</scope>
    <source>
        <strain evidence="5 6">Y-16303</strain>
    </source>
</reference>
<dbReference type="InterPro" id="IPR050129">
    <property type="entry name" value="Zn_alcohol_dh"/>
</dbReference>
<dbReference type="PANTHER" id="PTHR43401:SF1">
    <property type="entry name" value="ENOYL REDUCTASE (ER) DOMAIN-CONTAINING PROTEIN"/>
    <property type="match status" value="1"/>
</dbReference>
<gene>
    <name evidence="5" type="ORF">MMF94_30950</name>
</gene>
<organism evidence="5 6">
    <name type="scientific">Pseudonocardia alaniniphila</name>
    <dbReference type="NCBI Taxonomy" id="75291"/>
    <lineage>
        <taxon>Bacteria</taxon>
        <taxon>Bacillati</taxon>
        <taxon>Actinomycetota</taxon>
        <taxon>Actinomycetes</taxon>
        <taxon>Pseudonocardiales</taxon>
        <taxon>Pseudonocardiaceae</taxon>
        <taxon>Pseudonocardia</taxon>
    </lineage>
</organism>
<dbReference type="Pfam" id="PF00107">
    <property type="entry name" value="ADH_zinc_N"/>
    <property type="match status" value="1"/>
</dbReference>
<dbReference type="EMBL" id="JAKXMK010000030">
    <property type="protein sequence ID" value="MCH6170141.1"/>
    <property type="molecule type" value="Genomic_DNA"/>
</dbReference>
<dbReference type="InterPro" id="IPR036291">
    <property type="entry name" value="NAD(P)-bd_dom_sf"/>
</dbReference>
<keyword evidence="6" id="KW-1185">Reference proteome</keyword>
<dbReference type="Gene3D" id="3.40.50.720">
    <property type="entry name" value="NAD(P)-binding Rossmann-like Domain"/>
    <property type="match status" value="1"/>
</dbReference>
<dbReference type="InterPro" id="IPR013149">
    <property type="entry name" value="ADH-like_C"/>
</dbReference>
<dbReference type="RefSeq" id="WP_241040951.1">
    <property type="nucleotide sequence ID" value="NZ_BAAAJF010000049.1"/>
</dbReference>
<dbReference type="CDD" id="cd08231">
    <property type="entry name" value="MDR_TM0436_like"/>
    <property type="match status" value="1"/>
</dbReference>
<comment type="caution">
    <text evidence="5">The sequence shown here is derived from an EMBL/GenBank/DDBJ whole genome shotgun (WGS) entry which is preliminary data.</text>
</comment>
<evidence type="ECO:0000259" key="3">
    <source>
        <dbReference type="Pfam" id="PF00107"/>
    </source>
</evidence>
<dbReference type="InterPro" id="IPR011032">
    <property type="entry name" value="GroES-like_sf"/>
</dbReference>
<feature type="domain" description="Alcohol dehydrogenase-like C-terminal" evidence="3">
    <location>
        <begin position="194"/>
        <end position="322"/>
    </location>
</feature>
<dbReference type="SUPFAM" id="SSF51735">
    <property type="entry name" value="NAD(P)-binding Rossmann-fold domains"/>
    <property type="match status" value="1"/>
</dbReference>
<proteinExistence type="predicted"/>
<evidence type="ECO:0000259" key="4">
    <source>
        <dbReference type="Pfam" id="PF08240"/>
    </source>
</evidence>
<name>A0ABS9TNQ1_9PSEU</name>
<sequence>MISAVVMTAPDAPLEVRAFERPELEPGGVLLRTLGSEVCGTDAHLWKGQLAGVPYPIIPGHVSVGQVAELGPAGATADVARDVSGAPLQVGQIVTFLDVYGTCGRCWYCTVGHATTRCPSRKVYGVTLSADDGLLGGWSEYIYLRPGVHVVPLPAELDWRAFLAGGCGMPTALHAVTLGEIAFGDTVVVQGAGPVGLCAAVLAQLRGAGSVIVVGGPEVRLDAATRFGADAVIDIGSTTPQERLAAVRDATQGRGADVTIEATGAPGAVPEGMRLTRDAGRYVVVGQYTDAGDATFNPHLDLNQKHLEIRGCWGSDVGHVYRSVQVMARYGRQFPWTELISREYGLDSAQAALEDVAAQRVVKALIVPAR</sequence>